<feature type="region of interest" description="Disordered" evidence="1">
    <location>
        <begin position="168"/>
        <end position="189"/>
    </location>
</feature>
<comment type="caution">
    <text evidence="2">The sequence shown here is derived from an EMBL/GenBank/DDBJ whole genome shotgun (WGS) entry which is preliminary data.</text>
</comment>
<dbReference type="EMBL" id="JADIMS010000124">
    <property type="protein sequence ID" value="MBO8450781.1"/>
    <property type="molecule type" value="Genomic_DNA"/>
</dbReference>
<name>A0A9D9HGQ6_9SPIR</name>
<feature type="non-terminal residue" evidence="2">
    <location>
        <position position="255"/>
    </location>
</feature>
<proteinExistence type="predicted"/>
<evidence type="ECO:0000313" key="2">
    <source>
        <dbReference type="EMBL" id="MBO8450781.1"/>
    </source>
</evidence>
<evidence type="ECO:0000256" key="1">
    <source>
        <dbReference type="SAM" id="MobiDB-lite"/>
    </source>
</evidence>
<evidence type="ECO:0000313" key="3">
    <source>
        <dbReference type="Proteomes" id="UP000823616"/>
    </source>
</evidence>
<dbReference type="Proteomes" id="UP000823616">
    <property type="component" value="Unassembled WGS sequence"/>
</dbReference>
<dbReference type="AlphaFoldDB" id="A0A9D9HGQ6"/>
<sequence length="255" mass="28189">MMVYTEEAATKDECLKKISRRHSLDAGSFADQVKIIRIHRMTRAGFLGLFKRDLVEITYSFAPRIPVRSITPPPEQITARTAPLPSFSRTASAPDLRPAVSPSAQPVRSFDENRRRILDNVLQDYPEMKQKISVHAGAGKRGTVPARENASGKDAQLDLLTEEDFAAAEKPADGKTPASPAESGSVPPGGWDALLESVRKIEQRMDLETGISRDGGEENGNLAKIREILEHNDFSPSFLQDIEKRIRTDLTLEAL</sequence>
<feature type="region of interest" description="Disordered" evidence="1">
    <location>
        <begin position="85"/>
        <end position="107"/>
    </location>
</feature>
<accession>A0A9D9HGQ6</accession>
<organism evidence="2 3">
    <name type="scientific">Candidatus Avitreponema avistercoris</name>
    <dbReference type="NCBI Taxonomy" id="2840705"/>
    <lineage>
        <taxon>Bacteria</taxon>
        <taxon>Pseudomonadati</taxon>
        <taxon>Spirochaetota</taxon>
        <taxon>Spirochaetia</taxon>
        <taxon>Spirochaetales</taxon>
        <taxon>Candidatus Avitreponema</taxon>
    </lineage>
</organism>
<reference evidence="2" key="1">
    <citation type="submission" date="2020-10" db="EMBL/GenBank/DDBJ databases">
        <authorList>
            <person name="Gilroy R."/>
        </authorList>
    </citation>
    <scope>NUCLEOTIDE SEQUENCE</scope>
    <source>
        <strain evidence="2">B3-4054</strain>
    </source>
</reference>
<gene>
    <name evidence="2" type="ORF">IAA96_06715</name>
</gene>
<protein>
    <submittedName>
        <fullName evidence="2">Uncharacterized protein</fullName>
    </submittedName>
</protein>
<reference evidence="2" key="2">
    <citation type="journal article" date="2021" name="PeerJ">
        <title>Extensive microbial diversity within the chicken gut microbiome revealed by metagenomics and culture.</title>
        <authorList>
            <person name="Gilroy R."/>
            <person name="Ravi A."/>
            <person name="Getino M."/>
            <person name="Pursley I."/>
            <person name="Horton D.L."/>
            <person name="Alikhan N.F."/>
            <person name="Baker D."/>
            <person name="Gharbi K."/>
            <person name="Hall N."/>
            <person name="Watson M."/>
            <person name="Adriaenssens E.M."/>
            <person name="Foster-Nyarko E."/>
            <person name="Jarju S."/>
            <person name="Secka A."/>
            <person name="Antonio M."/>
            <person name="Oren A."/>
            <person name="Chaudhuri R.R."/>
            <person name="La Ragione R."/>
            <person name="Hildebrand F."/>
            <person name="Pallen M.J."/>
        </authorList>
    </citation>
    <scope>NUCLEOTIDE SEQUENCE</scope>
    <source>
        <strain evidence="2">B3-4054</strain>
    </source>
</reference>